<reference evidence="2 3" key="1">
    <citation type="submission" date="2022-04" db="EMBL/GenBank/DDBJ databases">
        <title>Positive selection, recombination, and allopatry shape intraspecific diversity of widespread and dominant cyanobacteria.</title>
        <authorList>
            <person name="Wei J."/>
            <person name="Shu W."/>
            <person name="Hu C."/>
        </authorList>
    </citation>
    <scope>NUCLEOTIDE SEQUENCE [LARGE SCALE GENOMIC DNA]</scope>
    <source>
        <strain evidence="2 3">GB2-A4</strain>
    </source>
</reference>
<sequence>MPQPCELCQREMSALTAHHLIPRQKTKRQGLDPSPTIQICSACHRQIHTLYDNSHLALHLNTLEKLKQDPPLQKFLAWVHKQDPNQRVKMDRKR</sequence>
<dbReference type="GO" id="GO:0004519">
    <property type="term" value="F:endonuclease activity"/>
    <property type="evidence" value="ECO:0007669"/>
    <property type="project" value="UniProtKB-KW"/>
</dbReference>
<dbReference type="Proteomes" id="UP001464891">
    <property type="component" value="Unassembled WGS sequence"/>
</dbReference>
<dbReference type="PANTHER" id="PTHR37827:SF1">
    <property type="entry name" value="HNH DOMAIN-CONTAINING PROTEIN"/>
    <property type="match status" value="1"/>
</dbReference>
<accession>A0ABV0JGR0</accession>
<comment type="caution">
    <text evidence="2">The sequence shown here is derived from an EMBL/GenBank/DDBJ whole genome shotgun (WGS) entry which is preliminary data.</text>
</comment>
<keyword evidence="2" id="KW-0540">Nuclease</keyword>
<keyword evidence="3" id="KW-1185">Reference proteome</keyword>
<dbReference type="InterPro" id="IPR002711">
    <property type="entry name" value="HNH"/>
</dbReference>
<dbReference type="Pfam" id="PF01844">
    <property type="entry name" value="HNH"/>
    <property type="match status" value="1"/>
</dbReference>
<keyword evidence="2" id="KW-0378">Hydrolase</keyword>
<evidence type="ECO:0000313" key="3">
    <source>
        <dbReference type="Proteomes" id="UP001464891"/>
    </source>
</evidence>
<feature type="domain" description="HNH" evidence="1">
    <location>
        <begin position="5"/>
        <end position="49"/>
    </location>
</feature>
<dbReference type="EMBL" id="JAMPKM010000052">
    <property type="protein sequence ID" value="MEP0820935.1"/>
    <property type="molecule type" value="Genomic_DNA"/>
</dbReference>
<name>A0ABV0JGR0_9CYAN</name>
<gene>
    <name evidence="2" type="ORF">NC998_28025</name>
</gene>
<proteinExistence type="predicted"/>
<dbReference type="RefSeq" id="WP_190437291.1">
    <property type="nucleotide sequence ID" value="NZ_JAMPKM010000052.1"/>
</dbReference>
<evidence type="ECO:0000259" key="1">
    <source>
        <dbReference type="Pfam" id="PF01844"/>
    </source>
</evidence>
<dbReference type="PANTHER" id="PTHR37827">
    <property type="entry name" value="TUDOR DOMAIN-CONTAINING PROTEIN"/>
    <property type="match status" value="1"/>
</dbReference>
<protein>
    <submittedName>
        <fullName evidence="2">HNH endonuclease</fullName>
    </submittedName>
</protein>
<organism evidence="2 3">
    <name type="scientific">Trichocoleus desertorum GB2-A4</name>
    <dbReference type="NCBI Taxonomy" id="2933944"/>
    <lineage>
        <taxon>Bacteria</taxon>
        <taxon>Bacillati</taxon>
        <taxon>Cyanobacteriota</taxon>
        <taxon>Cyanophyceae</taxon>
        <taxon>Leptolyngbyales</taxon>
        <taxon>Trichocoleusaceae</taxon>
        <taxon>Trichocoleus</taxon>
    </lineage>
</organism>
<evidence type="ECO:0000313" key="2">
    <source>
        <dbReference type="EMBL" id="MEP0820935.1"/>
    </source>
</evidence>
<keyword evidence="2" id="KW-0255">Endonuclease</keyword>